<keyword evidence="7" id="KW-0812">Transmembrane</keyword>
<evidence type="ECO:0000256" key="3">
    <source>
        <dbReference type="ARBA" id="ARBA00012438"/>
    </source>
</evidence>
<accession>I6Z6L5</accession>
<dbReference type="OrthoDB" id="1931120at2"/>
<evidence type="ECO:0000256" key="7">
    <source>
        <dbReference type="SAM" id="Phobius"/>
    </source>
</evidence>
<dbReference type="InterPro" id="IPR003594">
    <property type="entry name" value="HATPase_dom"/>
</dbReference>
<feature type="transmembrane region" description="Helical" evidence="7">
    <location>
        <begin position="203"/>
        <end position="221"/>
    </location>
</feature>
<organism evidence="10 11">
    <name type="scientific">Melioribacter roseus (strain DSM 23840 / JCM 17771 / VKM B-2668 / P3M-2)</name>
    <dbReference type="NCBI Taxonomy" id="1191523"/>
    <lineage>
        <taxon>Bacteria</taxon>
        <taxon>Pseudomonadati</taxon>
        <taxon>Ignavibacteriota</taxon>
        <taxon>Ignavibacteria</taxon>
        <taxon>Ignavibacteriales</taxon>
        <taxon>Melioribacteraceae</taxon>
        <taxon>Melioribacter</taxon>
    </lineage>
</organism>
<keyword evidence="7" id="KW-0472">Membrane</keyword>
<dbReference type="GO" id="GO:0000155">
    <property type="term" value="F:phosphorelay sensor kinase activity"/>
    <property type="evidence" value="ECO:0007669"/>
    <property type="project" value="InterPro"/>
</dbReference>
<dbReference type="PROSITE" id="PS50109">
    <property type="entry name" value="HIS_KIN"/>
    <property type="match status" value="1"/>
</dbReference>
<dbReference type="InterPro" id="IPR036097">
    <property type="entry name" value="HisK_dim/P_sf"/>
</dbReference>
<dbReference type="InterPro" id="IPR036890">
    <property type="entry name" value="HATPase_C_sf"/>
</dbReference>
<dbReference type="Gene3D" id="3.30.450.290">
    <property type="match status" value="1"/>
</dbReference>
<dbReference type="Proteomes" id="UP000009011">
    <property type="component" value="Chromosome"/>
</dbReference>
<dbReference type="PRINTS" id="PR00344">
    <property type="entry name" value="BCTRLSENSOR"/>
</dbReference>
<dbReference type="PROSITE" id="PS50885">
    <property type="entry name" value="HAMP"/>
    <property type="match status" value="1"/>
</dbReference>
<evidence type="ECO:0000313" key="10">
    <source>
        <dbReference type="EMBL" id="AFN74805.1"/>
    </source>
</evidence>
<feature type="transmembrane region" description="Helical" evidence="7">
    <location>
        <begin position="17"/>
        <end position="35"/>
    </location>
</feature>
<reference evidence="10 11" key="1">
    <citation type="journal article" date="2013" name="PLoS ONE">
        <title>Genomic analysis of Melioribacter roseus, facultatively anaerobic organotrophic bacterium representing a novel deep lineage within Bacteriodetes/Chlorobi group.</title>
        <authorList>
            <person name="Kadnikov V.V."/>
            <person name="Mardanov A.V."/>
            <person name="Podosokorskaya O.A."/>
            <person name="Gavrilov S.N."/>
            <person name="Kublanov I.V."/>
            <person name="Beletsky A.V."/>
            <person name="Bonch-Osmolovskaya E.A."/>
            <person name="Ravin N.V."/>
        </authorList>
    </citation>
    <scope>NUCLEOTIDE SEQUENCE [LARGE SCALE GENOMIC DNA]</scope>
    <source>
        <strain evidence="11">JCM 17771 / P3M-2</strain>
    </source>
</reference>
<protein>
    <recommendedName>
        <fullName evidence="3">histidine kinase</fullName>
        <ecNumber evidence="3">2.7.13.3</ecNumber>
    </recommendedName>
</protein>
<dbReference type="RefSeq" id="WP_014856239.1">
    <property type="nucleotide sequence ID" value="NC_018178.1"/>
</dbReference>
<dbReference type="STRING" id="1191523.MROS_1569"/>
<dbReference type="SMART" id="SM00388">
    <property type="entry name" value="HisKA"/>
    <property type="match status" value="1"/>
</dbReference>
<dbReference type="PANTHER" id="PTHR43065:SF42">
    <property type="entry name" value="TWO-COMPONENT SENSOR PPRA"/>
    <property type="match status" value="1"/>
</dbReference>
<dbReference type="CDD" id="cd00082">
    <property type="entry name" value="HisKA"/>
    <property type="match status" value="1"/>
</dbReference>
<dbReference type="InterPro" id="IPR005467">
    <property type="entry name" value="His_kinase_dom"/>
</dbReference>
<feature type="domain" description="HAMP" evidence="9">
    <location>
        <begin position="223"/>
        <end position="275"/>
    </location>
</feature>
<evidence type="ECO:0000313" key="11">
    <source>
        <dbReference type="Proteomes" id="UP000009011"/>
    </source>
</evidence>
<name>I6Z6L5_MELRP</name>
<keyword evidence="5" id="KW-0808">Transferase</keyword>
<evidence type="ECO:0000256" key="6">
    <source>
        <dbReference type="ARBA" id="ARBA00022777"/>
    </source>
</evidence>
<dbReference type="EMBL" id="CP003557">
    <property type="protein sequence ID" value="AFN74805.1"/>
    <property type="molecule type" value="Genomic_DNA"/>
</dbReference>
<dbReference type="Gene3D" id="1.10.287.130">
    <property type="match status" value="1"/>
</dbReference>
<comment type="catalytic activity">
    <reaction evidence="1">
        <text>ATP + protein L-histidine = ADP + protein N-phospho-L-histidine.</text>
        <dbReference type="EC" id="2.7.13.3"/>
    </reaction>
</comment>
<keyword evidence="6 10" id="KW-0418">Kinase</keyword>
<sequence>MNGLNEIQFFRKIGLKLILIVSLTVVSIIGVNAYFKINFQTNCLLAEVERHANQLSETIKNSTRYGMLLNQREYVDEIVKTIGQDKTIDNIRIYNKEGRIIYSSNPKDLGKMLDKKAESCYACHAENKPLERLPIKQRTRIFKLGDKNPRIMGIINPIYNEKSCYEADCHAHPENASVLGVLDITISLEEIDATIKRNEIQELIFTIVSILAIGIIISIFVKRWVDRPVKELIKATNQIAAGNLTYEIKEIGNDELGYLAKSFNNMTKKLYETQQQLFQSDKMASLGKLAAGVAHEINNPLTGVLTYSSYLMKRAKDNPELQEDLQVIVRETMRCRDIVRSLLDFSRQSSPKKNLININEIIERTESVVHNQLSLNNIKLTKILDSNLPQIAADQNQIQQVLLNLILNAIDAIGNEGGEIVIKTKQLTLPPKGYTHIKAALCPKNHNLIDNENKIAGMSSIRVKLKSGDNEGPVFIDPIYGRSQHYFGIPIEKNSHASIHCPVCDVSLLDRNSNCPVCGGPVFKFEVPGKGYVEMCASFNDDWQKWERIDNAGARKFVEIEISDNGCGIPQEHLSRIFEPFFTTKGQKGTGLGLSVVWGIIDNHDGSISVKSEPGSGTTFSIKLPAENYE</sequence>
<feature type="domain" description="Histidine kinase" evidence="8">
    <location>
        <begin position="292"/>
        <end position="628"/>
    </location>
</feature>
<dbReference type="InterPro" id="IPR003660">
    <property type="entry name" value="HAMP_dom"/>
</dbReference>
<dbReference type="AlphaFoldDB" id="I6Z6L5"/>
<dbReference type="InterPro" id="IPR004358">
    <property type="entry name" value="Sig_transdc_His_kin-like_C"/>
</dbReference>
<dbReference type="SMART" id="SM00304">
    <property type="entry name" value="HAMP"/>
    <property type="match status" value="1"/>
</dbReference>
<proteinExistence type="predicted"/>
<dbReference type="eggNOG" id="COG2205">
    <property type="taxonomic scope" value="Bacteria"/>
</dbReference>
<dbReference type="Gene3D" id="3.30.565.10">
    <property type="entry name" value="Histidine kinase-like ATPase, C-terminal domain"/>
    <property type="match status" value="2"/>
</dbReference>
<dbReference type="HOGENOM" id="CLU_000445_89_29_10"/>
<evidence type="ECO:0000259" key="8">
    <source>
        <dbReference type="PROSITE" id="PS50109"/>
    </source>
</evidence>
<dbReference type="SMART" id="SM00387">
    <property type="entry name" value="HATPase_c"/>
    <property type="match status" value="1"/>
</dbReference>
<dbReference type="KEGG" id="mro:MROS_1569"/>
<dbReference type="SUPFAM" id="SSF55874">
    <property type="entry name" value="ATPase domain of HSP90 chaperone/DNA topoisomerase II/histidine kinase"/>
    <property type="match status" value="2"/>
</dbReference>
<keyword evidence="4" id="KW-0597">Phosphoprotein</keyword>
<dbReference type="eggNOG" id="COG4191">
    <property type="taxonomic scope" value="Bacteria"/>
</dbReference>
<dbReference type="SUPFAM" id="SSF47384">
    <property type="entry name" value="Homodimeric domain of signal transducing histidine kinase"/>
    <property type="match status" value="1"/>
</dbReference>
<dbReference type="Gene3D" id="1.10.8.500">
    <property type="entry name" value="HAMP domain in histidine kinase"/>
    <property type="match status" value="1"/>
</dbReference>
<evidence type="ECO:0000256" key="5">
    <source>
        <dbReference type="ARBA" id="ARBA00022679"/>
    </source>
</evidence>
<evidence type="ECO:0000256" key="4">
    <source>
        <dbReference type="ARBA" id="ARBA00022553"/>
    </source>
</evidence>
<dbReference type="Pfam" id="PF02518">
    <property type="entry name" value="HATPase_c"/>
    <property type="match status" value="1"/>
</dbReference>
<keyword evidence="11" id="KW-1185">Reference proteome</keyword>
<comment type="subcellular location">
    <subcellularLocation>
        <location evidence="2">Membrane</location>
    </subcellularLocation>
</comment>
<evidence type="ECO:0000256" key="1">
    <source>
        <dbReference type="ARBA" id="ARBA00000085"/>
    </source>
</evidence>
<evidence type="ECO:0000256" key="2">
    <source>
        <dbReference type="ARBA" id="ARBA00004370"/>
    </source>
</evidence>
<dbReference type="EC" id="2.7.13.3" evidence="3"/>
<keyword evidence="7" id="KW-1133">Transmembrane helix</keyword>
<dbReference type="InterPro" id="IPR003661">
    <property type="entry name" value="HisK_dim/P_dom"/>
</dbReference>
<dbReference type="Pfam" id="PF00512">
    <property type="entry name" value="HisKA"/>
    <property type="match status" value="1"/>
</dbReference>
<evidence type="ECO:0000259" key="9">
    <source>
        <dbReference type="PROSITE" id="PS50885"/>
    </source>
</evidence>
<dbReference type="Pfam" id="PF00672">
    <property type="entry name" value="HAMP"/>
    <property type="match status" value="1"/>
</dbReference>
<gene>
    <name evidence="10" type="ordered locus">MROS_1569</name>
</gene>
<dbReference type="PANTHER" id="PTHR43065">
    <property type="entry name" value="SENSOR HISTIDINE KINASE"/>
    <property type="match status" value="1"/>
</dbReference>
<dbReference type="GO" id="GO:0016020">
    <property type="term" value="C:membrane"/>
    <property type="evidence" value="ECO:0007669"/>
    <property type="project" value="UniProtKB-SubCell"/>
</dbReference>
<dbReference type="SUPFAM" id="SSF158472">
    <property type="entry name" value="HAMP domain-like"/>
    <property type="match status" value="1"/>
</dbReference>
<dbReference type="CDD" id="cd06225">
    <property type="entry name" value="HAMP"/>
    <property type="match status" value="1"/>
</dbReference>